<dbReference type="RefSeq" id="XP_007406413.1">
    <property type="nucleotide sequence ID" value="XM_007406351.1"/>
</dbReference>
<evidence type="ECO:0000313" key="1">
    <source>
        <dbReference type="EMBL" id="EGG10112.1"/>
    </source>
</evidence>
<keyword evidence="2" id="KW-1185">Reference proteome</keyword>
<dbReference type="HOGENOM" id="CLU_541925_0_0_1"/>
<dbReference type="EMBL" id="GL883095">
    <property type="protein sequence ID" value="EGG10112.1"/>
    <property type="molecule type" value="Genomic_DNA"/>
</dbReference>
<accession>F4RB42</accession>
<evidence type="ECO:0000313" key="2">
    <source>
        <dbReference type="Proteomes" id="UP000001072"/>
    </source>
</evidence>
<dbReference type="VEuPathDB" id="FungiDB:MELLADRAFT_94469"/>
<gene>
    <name evidence="1" type="ORF">MELLADRAFT_94469</name>
</gene>
<protein>
    <recommendedName>
        <fullName evidence="3">Reverse transcriptase domain-containing protein</fullName>
    </recommendedName>
</protein>
<dbReference type="STRING" id="747676.F4RB42"/>
<name>F4RB42_MELLP</name>
<sequence length="503" mass="55670">MANLFANQGDWSYTVNYNTKLWMAFASQPQLTFGNFNTNQLVSIRSFATAAGCNSKLVSSEQKGLSQQSVFNNGATNTFPEKGSPNAWQRVTTASVPKAPWAGNIKPTGPKNAPVNMQICGNWNNGNCMDPCKNGRIHNVCNVVGCNHTHTRKQHYSAIHIEAVDQSGAKSKVWSIPCVLPPSLMLPRFLSPVVCSVPVPSLLIATHGSTDMGLCRTGKSQSAPSLEDNPCACYALSQYPGFFKIMCPLNIPVFKHLLKDHPNGPLVDSVVHGLEHSFWPLSAVPDANIKDHPNHSICNNNPKALFDARDEEVAAGRYSPPFCTLLPGMKVSPLHLVTKAGSSKQRVCTDMCFGSPLLNDLVNKDKAKVAYDSLTSFGPFMLHILRGTGHLIMWKSDVARAYRNLPMLLLWQIRQSVRSGNDYHINRCSNFGSAASPNIWCPFFLLVLWISYQKMQLRCFNNLMVDIWGISHPNSLTCFKGVPMPLNQARLLLLFDTLNRPWE</sequence>
<dbReference type="InParanoid" id="F4RB42"/>
<organism evidence="2">
    <name type="scientific">Melampsora larici-populina (strain 98AG31 / pathotype 3-4-7)</name>
    <name type="common">Poplar leaf rust fungus</name>
    <dbReference type="NCBI Taxonomy" id="747676"/>
    <lineage>
        <taxon>Eukaryota</taxon>
        <taxon>Fungi</taxon>
        <taxon>Dikarya</taxon>
        <taxon>Basidiomycota</taxon>
        <taxon>Pucciniomycotina</taxon>
        <taxon>Pucciniomycetes</taxon>
        <taxon>Pucciniales</taxon>
        <taxon>Melampsoraceae</taxon>
        <taxon>Melampsora</taxon>
    </lineage>
</organism>
<dbReference type="Proteomes" id="UP000001072">
    <property type="component" value="Unassembled WGS sequence"/>
</dbReference>
<dbReference type="AlphaFoldDB" id="F4RB42"/>
<dbReference type="GeneID" id="18936895"/>
<dbReference type="OrthoDB" id="3254233at2759"/>
<dbReference type="KEGG" id="mlr:MELLADRAFT_94469"/>
<proteinExistence type="predicted"/>
<evidence type="ECO:0008006" key="3">
    <source>
        <dbReference type="Google" id="ProtNLM"/>
    </source>
</evidence>
<reference evidence="2" key="1">
    <citation type="journal article" date="2011" name="Proc. Natl. Acad. Sci. U.S.A.">
        <title>Obligate biotrophy features unraveled by the genomic analysis of rust fungi.</title>
        <authorList>
            <person name="Duplessis S."/>
            <person name="Cuomo C.A."/>
            <person name="Lin Y.-C."/>
            <person name="Aerts A."/>
            <person name="Tisserant E."/>
            <person name="Veneault-Fourrey C."/>
            <person name="Joly D.L."/>
            <person name="Hacquard S."/>
            <person name="Amselem J."/>
            <person name="Cantarel B.L."/>
            <person name="Chiu R."/>
            <person name="Coutinho P.M."/>
            <person name="Feau N."/>
            <person name="Field M."/>
            <person name="Frey P."/>
            <person name="Gelhaye E."/>
            <person name="Goldberg J."/>
            <person name="Grabherr M.G."/>
            <person name="Kodira C.D."/>
            <person name="Kohler A."/>
            <person name="Kuees U."/>
            <person name="Lindquist E.A."/>
            <person name="Lucas S.M."/>
            <person name="Mago R."/>
            <person name="Mauceli E."/>
            <person name="Morin E."/>
            <person name="Murat C."/>
            <person name="Pangilinan J.L."/>
            <person name="Park R."/>
            <person name="Pearson M."/>
            <person name="Quesneville H."/>
            <person name="Rouhier N."/>
            <person name="Sakthikumar S."/>
            <person name="Salamov A.A."/>
            <person name="Schmutz J."/>
            <person name="Selles B."/>
            <person name="Shapiro H."/>
            <person name="Tanguay P."/>
            <person name="Tuskan G.A."/>
            <person name="Henrissat B."/>
            <person name="Van de Peer Y."/>
            <person name="Rouze P."/>
            <person name="Ellis J.G."/>
            <person name="Dodds P.N."/>
            <person name="Schein J.E."/>
            <person name="Zhong S."/>
            <person name="Hamelin R.C."/>
            <person name="Grigoriev I.V."/>
            <person name="Szabo L.J."/>
            <person name="Martin F."/>
        </authorList>
    </citation>
    <scope>NUCLEOTIDE SEQUENCE [LARGE SCALE GENOMIC DNA]</scope>
    <source>
        <strain evidence="2">98AG31 / pathotype 3-4-7</strain>
    </source>
</reference>